<name>A0AAV1EKI0_XYRNO</name>
<keyword evidence="4" id="KW-1185">Reference proteome</keyword>
<feature type="compositionally biased region" description="Polar residues" evidence="1">
    <location>
        <begin position="183"/>
        <end position="195"/>
    </location>
</feature>
<feature type="compositionally biased region" description="Polar residues" evidence="1">
    <location>
        <begin position="38"/>
        <end position="55"/>
    </location>
</feature>
<keyword evidence="2" id="KW-1133">Transmembrane helix</keyword>
<protein>
    <submittedName>
        <fullName evidence="3">A-agglutinin anchorage subunit-like</fullName>
    </submittedName>
</protein>
<proteinExistence type="predicted"/>
<dbReference type="EMBL" id="OY660864">
    <property type="protein sequence ID" value="CAJ1049225.1"/>
    <property type="molecule type" value="Genomic_DNA"/>
</dbReference>
<reference evidence="3" key="1">
    <citation type="submission" date="2023-08" db="EMBL/GenBank/DDBJ databases">
        <authorList>
            <person name="Alioto T."/>
            <person name="Alioto T."/>
            <person name="Gomez Garrido J."/>
        </authorList>
    </citation>
    <scope>NUCLEOTIDE SEQUENCE</scope>
</reference>
<evidence type="ECO:0000313" key="4">
    <source>
        <dbReference type="Proteomes" id="UP001178508"/>
    </source>
</evidence>
<feature type="compositionally biased region" description="Polar residues" evidence="1">
    <location>
        <begin position="222"/>
        <end position="242"/>
    </location>
</feature>
<feature type="region of interest" description="Disordered" evidence="1">
    <location>
        <begin position="286"/>
        <end position="336"/>
    </location>
</feature>
<dbReference type="Proteomes" id="UP001178508">
    <property type="component" value="Chromosome 1"/>
</dbReference>
<dbReference type="AlphaFoldDB" id="A0AAV1EKI0"/>
<feature type="region of interest" description="Disordered" evidence="1">
    <location>
        <begin position="100"/>
        <end position="249"/>
    </location>
</feature>
<feature type="transmembrane region" description="Helical" evidence="2">
    <location>
        <begin position="254"/>
        <end position="275"/>
    </location>
</feature>
<keyword evidence="2" id="KW-0812">Transmembrane</keyword>
<evidence type="ECO:0000256" key="1">
    <source>
        <dbReference type="SAM" id="MobiDB-lite"/>
    </source>
</evidence>
<organism evidence="3 4">
    <name type="scientific">Xyrichtys novacula</name>
    <name type="common">Pearly razorfish</name>
    <name type="synonym">Hemipteronotus novacula</name>
    <dbReference type="NCBI Taxonomy" id="13765"/>
    <lineage>
        <taxon>Eukaryota</taxon>
        <taxon>Metazoa</taxon>
        <taxon>Chordata</taxon>
        <taxon>Craniata</taxon>
        <taxon>Vertebrata</taxon>
        <taxon>Euteleostomi</taxon>
        <taxon>Actinopterygii</taxon>
        <taxon>Neopterygii</taxon>
        <taxon>Teleostei</taxon>
        <taxon>Neoteleostei</taxon>
        <taxon>Acanthomorphata</taxon>
        <taxon>Eupercaria</taxon>
        <taxon>Labriformes</taxon>
        <taxon>Labridae</taxon>
        <taxon>Xyrichtys</taxon>
    </lineage>
</organism>
<feature type="compositionally biased region" description="Low complexity" evidence="1">
    <location>
        <begin position="165"/>
        <end position="182"/>
    </location>
</feature>
<accession>A0AAV1EKI0</accession>
<feature type="compositionally biased region" description="Basic and acidic residues" evidence="1">
    <location>
        <begin position="299"/>
        <end position="317"/>
    </location>
</feature>
<feature type="region of interest" description="Disordered" evidence="1">
    <location>
        <begin position="38"/>
        <end position="71"/>
    </location>
</feature>
<sequence>MSRLVDVTQIPTKADDEILLEAATDGFLIDLPALTTESPKRNTTLPAVQSSSTVAGESDFEGSASGESSDLFPQYATTTQSVTHTQFLTSTVFLRGVDHSSSDSSAIQSTQSSLTSTPLPKETQSSTTTDHPTASQTTHHAGSTFALLDSGSGSGDGLIPDEYPTKTASTTSTTSPVTKTSTENSVTISSSTTTKAAPLGQGRGRISNGKSAKNTGEDSEIRNATSVVSQPINNVSDSAPKTSETHKGHSTPDWIIIVGFIVGVAALIMLLAAIATRDKWNRPKTAHLEDKTNSANQQKEQEMETFLRNDQPKENGKASEYTVIPLDELPDKYSSD</sequence>
<evidence type="ECO:0000313" key="3">
    <source>
        <dbReference type="EMBL" id="CAJ1049225.1"/>
    </source>
</evidence>
<feature type="compositionally biased region" description="Polar residues" evidence="1">
    <location>
        <begin position="122"/>
        <end position="141"/>
    </location>
</feature>
<keyword evidence="2" id="KW-0472">Membrane</keyword>
<gene>
    <name evidence="3" type="ORF">XNOV1_A032597</name>
</gene>
<feature type="compositionally biased region" description="Low complexity" evidence="1">
    <location>
        <begin position="102"/>
        <end position="117"/>
    </location>
</feature>
<evidence type="ECO:0000256" key="2">
    <source>
        <dbReference type="SAM" id="Phobius"/>
    </source>
</evidence>